<dbReference type="SUPFAM" id="SSF50129">
    <property type="entry name" value="GroES-like"/>
    <property type="match status" value="1"/>
</dbReference>
<dbReference type="Pfam" id="PF08240">
    <property type="entry name" value="ADH_N"/>
    <property type="match status" value="1"/>
</dbReference>
<dbReference type="PANTHER" id="PTHR43981">
    <property type="entry name" value="ENOYL-[ACYL-CARRIER-PROTEIN] REDUCTASE, MITOCHONDRIAL"/>
    <property type="match status" value="1"/>
</dbReference>
<dbReference type="EC" id="1.3.1.104" evidence="11"/>
<comment type="catalytic activity">
    <reaction evidence="12">
        <text>a 2,3-saturated acyl-[ACP] + NADP(+) = a (2E)-enoyl-[ACP] + NADPH + H(+)</text>
        <dbReference type="Rhea" id="RHEA:22564"/>
        <dbReference type="Rhea" id="RHEA-COMP:9925"/>
        <dbReference type="Rhea" id="RHEA-COMP:9926"/>
        <dbReference type="ChEBI" id="CHEBI:15378"/>
        <dbReference type="ChEBI" id="CHEBI:57783"/>
        <dbReference type="ChEBI" id="CHEBI:58349"/>
        <dbReference type="ChEBI" id="CHEBI:78784"/>
        <dbReference type="ChEBI" id="CHEBI:78785"/>
        <dbReference type="EC" id="1.3.1.104"/>
    </reaction>
</comment>
<dbReference type="InterPro" id="IPR051034">
    <property type="entry name" value="Mito_Enoyl-ACP_Reductase"/>
</dbReference>
<dbReference type="InterPro" id="IPR036291">
    <property type="entry name" value="NAD(P)-bd_dom_sf"/>
</dbReference>
<evidence type="ECO:0000256" key="4">
    <source>
        <dbReference type="ARBA" id="ARBA00022832"/>
    </source>
</evidence>
<evidence type="ECO:0000256" key="8">
    <source>
        <dbReference type="ARBA" id="ARBA00023098"/>
    </source>
</evidence>
<keyword evidence="4" id="KW-0276">Fatty acid metabolism</keyword>
<evidence type="ECO:0000256" key="11">
    <source>
        <dbReference type="ARBA" id="ARBA00038963"/>
    </source>
</evidence>
<dbReference type="Pfam" id="PF00107">
    <property type="entry name" value="ADH_zinc_N"/>
    <property type="match status" value="1"/>
</dbReference>
<sequence length="356" mass="38715">MSDLLLPSTFGSVVLNRTERGNPAEGIEYKSDNSLDYKSLLPAQCVVKLAYAPINPSDINVLEGTYIRRPPALPATAGMEGSGVIAFLPENSNTECVDQYGSKLTVGDHVVGSPWNWGSWAEYAIVETNHLRIIPKSIDLKTGAMMCVNPPTAYGLLESAKEGDWVIQNAANSGMGQAIIQIAKARGIRTVNIVRREGLEQDLLDIGADIVVVYSGDNDFIEAAENVKEQTGGAKIRLAINAVCGRSGELLAKCLAPGGVHLTYGVMSQRPMTVSGGQLLFKDITYKGWHLGKFQAQKEKFKDMWTWLIDTVDKGKVTTSVIDTIYNLNQAKEAVKHAHSSNRTGKVLFRCDKTLS</sequence>
<evidence type="ECO:0000256" key="7">
    <source>
        <dbReference type="ARBA" id="ARBA00023002"/>
    </source>
</evidence>
<proteinExistence type="inferred from homology"/>
<dbReference type="InterPro" id="IPR020843">
    <property type="entry name" value="ER"/>
</dbReference>
<keyword evidence="9" id="KW-0496">Mitochondrion</keyword>
<dbReference type="GO" id="GO:0141148">
    <property type="term" value="F:enoyl-[acyl-carrier-protein] reductase (NADPH) activity"/>
    <property type="evidence" value="ECO:0007669"/>
    <property type="project" value="UniProtKB-EC"/>
</dbReference>
<evidence type="ECO:0000259" key="13">
    <source>
        <dbReference type="SMART" id="SM00829"/>
    </source>
</evidence>
<dbReference type="InterPro" id="IPR011032">
    <property type="entry name" value="GroES-like_sf"/>
</dbReference>
<dbReference type="SUPFAM" id="SSF51735">
    <property type="entry name" value="NAD(P)-binding Rossmann-fold domains"/>
    <property type="match status" value="1"/>
</dbReference>
<keyword evidence="3" id="KW-0444">Lipid biosynthesis</keyword>
<evidence type="ECO:0000313" key="14">
    <source>
        <dbReference type="EMBL" id="CAE0440907.1"/>
    </source>
</evidence>
<keyword evidence="7" id="KW-0560">Oxidoreductase</keyword>
<feature type="domain" description="Enoyl reductase (ER)" evidence="13">
    <location>
        <begin position="30"/>
        <end position="349"/>
    </location>
</feature>
<dbReference type="AlphaFoldDB" id="A0A7S3UYM5"/>
<dbReference type="GO" id="GO:0005739">
    <property type="term" value="C:mitochondrion"/>
    <property type="evidence" value="ECO:0007669"/>
    <property type="project" value="UniProtKB-SubCell"/>
</dbReference>
<keyword evidence="8" id="KW-0443">Lipid metabolism</keyword>
<comment type="subcellular location">
    <subcellularLocation>
        <location evidence="1">Mitochondrion</location>
    </subcellularLocation>
</comment>
<evidence type="ECO:0000256" key="3">
    <source>
        <dbReference type="ARBA" id="ARBA00022516"/>
    </source>
</evidence>
<keyword evidence="5" id="KW-0521">NADP</keyword>
<evidence type="ECO:0000256" key="2">
    <source>
        <dbReference type="ARBA" id="ARBA00010371"/>
    </source>
</evidence>
<dbReference type="PANTHER" id="PTHR43981:SF2">
    <property type="entry name" value="ENOYL-[ACYL-CARRIER-PROTEIN] REDUCTASE, MITOCHONDRIAL"/>
    <property type="match status" value="1"/>
</dbReference>
<gene>
    <name evidence="14" type="ORF">ASTO00021_LOCUS11041</name>
</gene>
<dbReference type="Gene3D" id="3.90.180.10">
    <property type="entry name" value="Medium-chain alcohol dehydrogenases, catalytic domain"/>
    <property type="match status" value="1"/>
</dbReference>
<comment type="similarity">
    <text evidence="2">Belongs to the zinc-containing alcohol dehydrogenase family. Quinone oxidoreductase subfamily.</text>
</comment>
<keyword evidence="10" id="KW-0275">Fatty acid biosynthesis</keyword>
<organism evidence="14">
    <name type="scientific">Aplanochytrium stocchinoi</name>
    <dbReference type="NCBI Taxonomy" id="215587"/>
    <lineage>
        <taxon>Eukaryota</taxon>
        <taxon>Sar</taxon>
        <taxon>Stramenopiles</taxon>
        <taxon>Bigyra</taxon>
        <taxon>Labyrinthulomycetes</taxon>
        <taxon>Thraustochytrida</taxon>
        <taxon>Thraustochytriidae</taxon>
        <taxon>Aplanochytrium</taxon>
    </lineage>
</organism>
<dbReference type="CDD" id="cd08290">
    <property type="entry name" value="ETR"/>
    <property type="match status" value="1"/>
</dbReference>
<dbReference type="InterPro" id="IPR013154">
    <property type="entry name" value="ADH-like_N"/>
</dbReference>
<evidence type="ECO:0000256" key="5">
    <source>
        <dbReference type="ARBA" id="ARBA00022857"/>
    </source>
</evidence>
<dbReference type="GO" id="GO:0006633">
    <property type="term" value="P:fatty acid biosynthetic process"/>
    <property type="evidence" value="ECO:0007669"/>
    <property type="project" value="UniProtKB-KW"/>
</dbReference>
<name>A0A7S3UYM5_9STRA</name>
<keyword evidence="6" id="KW-0809">Transit peptide</keyword>
<evidence type="ECO:0000256" key="9">
    <source>
        <dbReference type="ARBA" id="ARBA00023128"/>
    </source>
</evidence>
<dbReference type="Gene3D" id="3.40.50.720">
    <property type="entry name" value="NAD(P)-binding Rossmann-like Domain"/>
    <property type="match status" value="1"/>
</dbReference>
<reference evidence="14" key="1">
    <citation type="submission" date="2021-01" db="EMBL/GenBank/DDBJ databases">
        <authorList>
            <person name="Corre E."/>
            <person name="Pelletier E."/>
            <person name="Niang G."/>
            <person name="Scheremetjew M."/>
            <person name="Finn R."/>
            <person name="Kale V."/>
            <person name="Holt S."/>
            <person name="Cochrane G."/>
            <person name="Meng A."/>
            <person name="Brown T."/>
            <person name="Cohen L."/>
        </authorList>
    </citation>
    <scope>NUCLEOTIDE SEQUENCE</scope>
    <source>
        <strain evidence="14">GSBS06</strain>
    </source>
</reference>
<evidence type="ECO:0000256" key="10">
    <source>
        <dbReference type="ARBA" id="ARBA00023160"/>
    </source>
</evidence>
<evidence type="ECO:0000256" key="1">
    <source>
        <dbReference type="ARBA" id="ARBA00004173"/>
    </source>
</evidence>
<dbReference type="SMART" id="SM00829">
    <property type="entry name" value="PKS_ER"/>
    <property type="match status" value="1"/>
</dbReference>
<evidence type="ECO:0000256" key="12">
    <source>
        <dbReference type="ARBA" id="ARBA00048843"/>
    </source>
</evidence>
<protein>
    <recommendedName>
        <fullName evidence="11">enoyl-[acyl-carrier-protein] reductase</fullName>
        <ecNumber evidence="11">1.3.1.104</ecNumber>
    </recommendedName>
</protein>
<dbReference type="InterPro" id="IPR013149">
    <property type="entry name" value="ADH-like_C"/>
</dbReference>
<accession>A0A7S3UYM5</accession>
<evidence type="ECO:0000256" key="6">
    <source>
        <dbReference type="ARBA" id="ARBA00022946"/>
    </source>
</evidence>
<dbReference type="EMBL" id="HBIN01014588">
    <property type="protein sequence ID" value="CAE0440907.1"/>
    <property type="molecule type" value="Transcribed_RNA"/>
</dbReference>